<sequence>MQYTLATNYRVGDTFDKDKDLRLATLVSVRNDVFLYDIAHYGYTYTLRPKPEETDSSVDDRKERRNNPTDTENPQNIMKSRKSWEPTRNTSVEDLHDILHVSEPVEPSIRFGILSWIDGGYSNSRGFEIGTFNHTLFST</sequence>
<feature type="compositionally biased region" description="Polar residues" evidence="1">
    <location>
        <begin position="68"/>
        <end position="78"/>
    </location>
</feature>
<evidence type="ECO:0000256" key="1">
    <source>
        <dbReference type="SAM" id="MobiDB-lite"/>
    </source>
</evidence>
<keyword evidence="3" id="KW-1185">Reference proteome</keyword>
<name>A0A124GRJ9_PENFR</name>
<dbReference type="STRING" id="48697.A0A124GRJ9"/>
<dbReference type="OrthoDB" id="415706at2759"/>
<feature type="compositionally biased region" description="Basic and acidic residues" evidence="1">
    <location>
        <begin position="49"/>
        <end position="67"/>
    </location>
</feature>
<feature type="region of interest" description="Disordered" evidence="1">
    <location>
        <begin position="48"/>
        <end position="88"/>
    </location>
</feature>
<reference evidence="2 3" key="1">
    <citation type="submission" date="2015-10" db="EMBL/GenBank/DDBJ databases">
        <title>Genome sequencing of Penicillium freii.</title>
        <authorList>
            <person name="Nguyen H.D."/>
            <person name="Visagie C.M."/>
            <person name="Seifert K.A."/>
        </authorList>
    </citation>
    <scope>NUCLEOTIDE SEQUENCE [LARGE SCALE GENOMIC DNA]</scope>
    <source>
        <strain evidence="2 3">DAOM 242723</strain>
    </source>
</reference>
<dbReference type="AlphaFoldDB" id="A0A124GRJ9"/>
<dbReference type="Proteomes" id="UP000055045">
    <property type="component" value="Unassembled WGS sequence"/>
</dbReference>
<gene>
    <name evidence="2" type="ORF">ACN42_g5609</name>
</gene>
<organism evidence="2 3">
    <name type="scientific">Penicillium freii</name>
    <dbReference type="NCBI Taxonomy" id="48697"/>
    <lineage>
        <taxon>Eukaryota</taxon>
        <taxon>Fungi</taxon>
        <taxon>Dikarya</taxon>
        <taxon>Ascomycota</taxon>
        <taxon>Pezizomycotina</taxon>
        <taxon>Eurotiomycetes</taxon>
        <taxon>Eurotiomycetidae</taxon>
        <taxon>Eurotiales</taxon>
        <taxon>Aspergillaceae</taxon>
        <taxon>Penicillium</taxon>
    </lineage>
</organism>
<comment type="caution">
    <text evidence="2">The sequence shown here is derived from an EMBL/GenBank/DDBJ whole genome shotgun (WGS) entry which is preliminary data.</text>
</comment>
<evidence type="ECO:0000313" key="3">
    <source>
        <dbReference type="Proteomes" id="UP000055045"/>
    </source>
</evidence>
<evidence type="ECO:0000313" key="2">
    <source>
        <dbReference type="EMBL" id="KUM61506.1"/>
    </source>
</evidence>
<protein>
    <submittedName>
        <fullName evidence="2">Uncharacterized protein</fullName>
    </submittedName>
</protein>
<dbReference type="EMBL" id="LLXE01000132">
    <property type="protein sequence ID" value="KUM61506.1"/>
    <property type="molecule type" value="Genomic_DNA"/>
</dbReference>
<accession>A0A124GRJ9</accession>
<proteinExistence type="predicted"/>